<dbReference type="Gene3D" id="3.40.50.1000">
    <property type="entry name" value="HAD superfamily/HAD-like"/>
    <property type="match status" value="1"/>
</dbReference>
<evidence type="ECO:0000313" key="17">
    <source>
        <dbReference type="EMBL" id="ARC35583.1"/>
    </source>
</evidence>
<feature type="transmembrane region" description="Helical" evidence="14">
    <location>
        <begin position="812"/>
        <end position="829"/>
    </location>
</feature>
<feature type="compositionally biased region" description="Basic and acidic residues" evidence="15">
    <location>
        <begin position="122"/>
        <end position="132"/>
    </location>
</feature>
<reference evidence="17" key="1">
    <citation type="submission" date="2017-12" db="EMBL/GenBank/DDBJ databases">
        <title>FDA dAtabase for Regulatory Grade micrObial Sequences (FDA-ARGOS): Supporting development and validation of Infectious Disease Dx tests.</title>
        <authorList>
            <person name="Campos J."/>
            <person name="Goldberg B."/>
            <person name="Tallon L."/>
            <person name="Sadzewicz L."/>
            <person name="Sengamalay N."/>
            <person name="Ott S."/>
            <person name="Godinez A."/>
            <person name="Nagaraj S."/>
            <person name="Vyas G."/>
            <person name="Aluvathingal J."/>
            <person name="Nadendla S."/>
            <person name="Geyer C."/>
            <person name="Nandy P."/>
            <person name="Hobson J."/>
            <person name="Sichtig H."/>
        </authorList>
    </citation>
    <scope>NUCLEOTIDE SEQUENCE</scope>
    <source>
        <strain evidence="17">FDAARGOS_252</strain>
    </source>
</reference>
<keyword evidence="9" id="KW-1278">Translocase</keyword>
<dbReference type="InterPro" id="IPR044492">
    <property type="entry name" value="P_typ_ATPase_HD_dom"/>
</dbReference>
<dbReference type="FunFam" id="2.70.150.10:FF:000002">
    <property type="entry name" value="Copper-transporting ATPase 1, putative"/>
    <property type="match status" value="1"/>
</dbReference>
<dbReference type="InterPro" id="IPR001757">
    <property type="entry name" value="P_typ_ATPase"/>
</dbReference>
<evidence type="ECO:0000256" key="4">
    <source>
        <dbReference type="ARBA" id="ARBA00022553"/>
    </source>
</evidence>
<keyword evidence="18" id="KW-1185">Reference proteome</keyword>
<evidence type="ECO:0000256" key="14">
    <source>
        <dbReference type="RuleBase" id="RU362081"/>
    </source>
</evidence>
<feature type="region of interest" description="Disordered" evidence="15">
    <location>
        <begin position="86"/>
        <end position="153"/>
    </location>
</feature>
<dbReference type="InterPro" id="IPR023299">
    <property type="entry name" value="ATPase_P-typ_cyto_dom_N"/>
</dbReference>
<keyword evidence="11 14" id="KW-0472">Membrane</keyword>
<feature type="domain" description="HMA" evidence="16">
    <location>
        <begin position="148"/>
        <end position="215"/>
    </location>
</feature>
<comment type="subcellular location">
    <subcellularLocation>
        <location evidence="1">Cell membrane</location>
        <topology evidence="1">Multi-pass membrane protein</topology>
    </subcellularLocation>
</comment>
<dbReference type="Gene3D" id="3.40.1110.10">
    <property type="entry name" value="Calcium-transporting ATPase, cytoplasmic domain N"/>
    <property type="match status" value="1"/>
</dbReference>
<dbReference type="PROSITE" id="PS00154">
    <property type="entry name" value="ATPASE_E1_E2"/>
    <property type="match status" value="1"/>
</dbReference>
<dbReference type="Gene3D" id="2.70.150.10">
    <property type="entry name" value="Calcium-transporting ATPase, cytoplasmic transduction domain A"/>
    <property type="match status" value="1"/>
</dbReference>
<feature type="transmembrane region" description="Helical" evidence="14">
    <location>
        <begin position="505"/>
        <end position="530"/>
    </location>
</feature>
<sequence length="883" mass="92254">MTTGLSAPSGGERLGFRVEGMDCASCVGKIETALNRLGGITDVTVNFATETLQLSRDTASTTTSNDIARKIRALGFDVTELPPAVIPSTPARHSEAHSGHDHSGCSGEHDHGHDHHHAHHHDHSDCGGHDHGQLAQTPVSRTDPTSPPNVSMRVEGMDCASCVGKIEVALARMPDVSDIRVNFTTEMLELNLVPGSGTKVADIERTIKSLGFGVSNTRELSSSSDVAVDVAPAPAMRNQRWWQTRKGKHVIGLGLLMGSAYLIAQFIPLYAEWIFALAVVAGVLPFARKAFALATSGSPFSIETLMSVAAIGALVIGEAEEAAAVVFLFAVGELLESVAAGRARAGIKALASLVPKTAILLDPSGAQRSVPATSLRVNDLVLVRPGDRVPADGQIVQGTSSLDESPITGESVPRAKAKGESIYAGSINVDGVLKVRVEKAAADNTISRIIQLVEQAQSAKAPTARFIENFSRYYTPAVMLIAALIVIVPPLAMGGDWDTWIYRGLALLLIACPCALVLSTPAAIASGLAVGTRRGLLIKGGNALETIGKVNAIAFDKTGTLTEGKPRVTETVAFGKNEEKDVIALAAAVETGSSHPLAKAIINRAEASGIAVPPAQDASATAGKAVHATVVGRRLAVGSPSHAANVVVIGKHEQSAIEGLEDRGNTVAVLFDEGTREAIGLIALRDEPRRDAPEGIARLKAMGVRSVMLTGDNRRTAQAIAKGLGIEWSAELLPQDKLDLVNEMKRTTKVAMVGDGINDAPALATADVGIAMGGGTDVAIETADAALLKSRVTDVAHLVALSRATMANIHQNVVFALALKGLFLVTSVLGITGLWIAVLADTGATAIVTLNALRLLRFKGAKSNDDERDDGTSSRPLIPAESY</sequence>
<evidence type="ECO:0000256" key="15">
    <source>
        <dbReference type="SAM" id="MobiDB-lite"/>
    </source>
</evidence>
<feature type="domain" description="HMA" evidence="16">
    <location>
        <begin position="12"/>
        <end position="79"/>
    </location>
</feature>
<dbReference type="AlphaFoldDB" id="A0A1V0GNZ6"/>
<dbReference type="PRINTS" id="PR00941">
    <property type="entry name" value="CDATPASE"/>
</dbReference>
<dbReference type="InterPro" id="IPR051014">
    <property type="entry name" value="Cation_Transport_ATPase_IB"/>
</dbReference>
<evidence type="ECO:0000256" key="8">
    <source>
        <dbReference type="ARBA" id="ARBA00022840"/>
    </source>
</evidence>
<keyword evidence="5 14" id="KW-0812">Transmembrane</keyword>
<evidence type="ECO:0000256" key="10">
    <source>
        <dbReference type="ARBA" id="ARBA00022989"/>
    </source>
</evidence>
<keyword evidence="6 14" id="KW-0479">Metal-binding</keyword>
<dbReference type="PRINTS" id="PR00119">
    <property type="entry name" value="CATATPASE"/>
</dbReference>
<dbReference type="KEGG" id="pye:A6J80_03605"/>
<comment type="catalytic activity">
    <reaction evidence="13">
        <text>Zn(2+)(in) + ATP + H2O = Zn(2+)(out) + ADP + phosphate + H(+)</text>
        <dbReference type="Rhea" id="RHEA:20621"/>
        <dbReference type="ChEBI" id="CHEBI:15377"/>
        <dbReference type="ChEBI" id="CHEBI:15378"/>
        <dbReference type="ChEBI" id="CHEBI:29105"/>
        <dbReference type="ChEBI" id="CHEBI:30616"/>
        <dbReference type="ChEBI" id="CHEBI:43474"/>
        <dbReference type="ChEBI" id="CHEBI:456216"/>
        <dbReference type="EC" id="7.2.2.12"/>
    </reaction>
</comment>
<proteinExistence type="inferred from homology"/>
<dbReference type="NCBIfam" id="TIGR01525">
    <property type="entry name" value="ATPase-IB_hvy"/>
    <property type="match status" value="1"/>
</dbReference>
<dbReference type="EMBL" id="CP020442">
    <property type="protein sequence ID" value="ARC35583.1"/>
    <property type="molecule type" value="Genomic_DNA"/>
</dbReference>
<keyword evidence="4" id="KW-0597">Phosphoprotein</keyword>
<dbReference type="GO" id="GO:0016887">
    <property type="term" value="F:ATP hydrolysis activity"/>
    <property type="evidence" value="ECO:0007669"/>
    <property type="project" value="InterPro"/>
</dbReference>
<evidence type="ECO:0000256" key="12">
    <source>
        <dbReference type="ARBA" id="ARBA00039097"/>
    </source>
</evidence>
<dbReference type="InterPro" id="IPR059000">
    <property type="entry name" value="ATPase_P-type_domA"/>
</dbReference>
<evidence type="ECO:0000256" key="1">
    <source>
        <dbReference type="ARBA" id="ARBA00004651"/>
    </source>
</evidence>
<organism evidence="17 18">
    <name type="scientific">Paracoccus yeei</name>
    <dbReference type="NCBI Taxonomy" id="147645"/>
    <lineage>
        <taxon>Bacteria</taxon>
        <taxon>Pseudomonadati</taxon>
        <taxon>Pseudomonadota</taxon>
        <taxon>Alphaproteobacteria</taxon>
        <taxon>Rhodobacterales</taxon>
        <taxon>Paracoccaceae</taxon>
        <taxon>Paracoccus</taxon>
    </lineage>
</organism>
<dbReference type="EC" id="7.2.2.12" evidence="12"/>
<evidence type="ECO:0000313" key="18">
    <source>
        <dbReference type="Proteomes" id="UP000191257"/>
    </source>
</evidence>
<dbReference type="Pfam" id="PF00122">
    <property type="entry name" value="E1-E2_ATPase"/>
    <property type="match status" value="1"/>
</dbReference>
<accession>A0A1V0GNZ6</accession>
<dbReference type="GO" id="GO:0046872">
    <property type="term" value="F:metal ion binding"/>
    <property type="evidence" value="ECO:0007669"/>
    <property type="project" value="UniProtKB-KW"/>
</dbReference>
<dbReference type="SUPFAM" id="SSF56784">
    <property type="entry name" value="HAD-like"/>
    <property type="match status" value="1"/>
</dbReference>
<feature type="compositionally biased region" description="Polar residues" evidence="15">
    <location>
        <begin position="134"/>
        <end position="144"/>
    </location>
</feature>
<dbReference type="Gene3D" id="3.30.70.100">
    <property type="match status" value="2"/>
</dbReference>
<protein>
    <recommendedName>
        <fullName evidence="12">P-type Zn(2+) transporter</fullName>
        <ecNumber evidence="12">7.2.2.12</ecNumber>
    </recommendedName>
</protein>
<evidence type="ECO:0000256" key="5">
    <source>
        <dbReference type="ARBA" id="ARBA00022692"/>
    </source>
</evidence>
<dbReference type="InterPro" id="IPR036163">
    <property type="entry name" value="HMA_dom_sf"/>
</dbReference>
<feature type="compositionally biased region" description="Basic and acidic residues" evidence="15">
    <location>
        <begin position="92"/>
        <end position="113"/>
    </location>
</feature>
<dbReference type="Pfam" id="PF00403">
    <property type="entry name" value="HMA"/>
    <property type="match status" value="2"/>
</dbReference>
<comment type="similarity">
    <text evidence="2 14">Belongs to the cation transport ATPase (P-type) (TC 3.A.3) family. Type IB subfamily.</text>
</comment>
<dbReference type="PROSITE" id="PS01047">
    <property type="entry name" value="HMA_1"/>
    <property type="match status" value="2"/>
</dbReference>
<gene>
    <name evidence="17" type="ORF">A6J80_03605</name>
</gene>
<dbReference type="SFLD" id="SFLDS00003">
    <property type="entry name" value="Haloacid_Dehalogenase"/>
    <property type="match status" value="1"/>
</dbReference>
<evidence type="ECO:0000256" key="6">
    <source>
        <dbReference type="ARBA" id="ARBA00022723"/>
    </source>
</evidence>
<evidence type="ECO:0000256" key="3">
    <source>
        <dbReference type="ARBA" id="ARBA00022475"/>
    </source>
</evidence>
<dbReference type="InterPro" id="IPR008250">
    <property type="entry name" value="ATPase_P-typ_transduc_dom_A_sf"/>
</dbReference>
<dbReference type="SFLD" id="SFLDG00002">
    <property type="entry name" value="C1.7:_P-type_atpase_like"/>
    <property type="match status" value="1"/>
</dbReference>
<dbReference type="GO" id="GO:0015086">
    <property type="term" value="F:cadmium ion transmembrane transporter activity"/>
    <property type="evidence" value="ECO:0007669"/>
    <property type="project" value="TreeGrafter"/>
</dbReference>
<keyword evidence="7 14" id="KW-0547">Nucleotide-binding</keyword>
<dbReference type="Proteomes" id="UP000191257">
    <property type="component" value="Chromosome"/>
</dbReference>
<dbReference type="Pfam" id="PF00702">
    <property type="entry name" value="Hydrolase"/>
    <property type="match status" value="1"/>
</dbReference>
<dbReference type="SFLD" id="SFLDF00027">
    <property type="entry name" value="p-type_atpase"/>
    <property type="match status" value="1"/>
</dbReference>
<feature type="transmembrane region" description="Helical" evidence="14">
    <location>
        <begin position="273"/>
        <end position="291"/>
    </location>
</feature>
<feature type="region of interest" description="Disordered" evidence="15">
    <location>
        <begin position="862"/>
        <end position="883"/>
    </location>
</feature>
<dbReference type="STRING" id="147645.A6J80_03605"/>
<evidence type="ECO:0000256" key="9">
    <source>
        <dbReference type="ARBA" id="ARBA00022967"/>
    </source>
</evidence>
<keyword evidence="8 14" id="KW-0067">ATP-binding</keyword>
<dbReference type="InterPro" id="IPR017969">
    <property type="entry name" value="Heavy-metal-associated_CS"/>
</dbReference>
<dbReference type="InterPro" id="IPR023298">
    <property type="entry name" value="ATPase_P-typ_TM_dom_sf"/>
</dbReference>
<keyword evidence="3 14" id="KW-1003">Cell membrane</keyword>
<dbReference type="CDD" id="cd00371">
    <property type="entry name" value="HMA"/>
    <property type="match status" value="2"/>
</dbReference>
<dbReference type="InterPro" id="IPR018303">
    <property type="entry name" value="ATPase_P-typ_P_site"/>
</dbReference>
<dbReference type="NCBIfam" id="TIGR01494">
    <property type="entry name" value="ATPase_P-type"/>
    <property type="match status" value="1"/>
</dbReference>
<dbReference type="SUPFAM" id="SSF81653">
    <property type="entry name" value="Calcium ATPase, transduction domain A"/>
    <property type="match status" value="1"/>
</dbReference>
<dbReference type="CDD" id="cd07546">
    <property type="entry name" value="P-type_ATPase_Pb_Zn_Cd2-like"/>
    <property type="match status" value="1"/>
</dbReference>
<dbReference type="InterPro" id="IPR023214">
    <property type="entry name" value="HAD_sf"/>
</dbReference>
<evidence type="ECO:0000259" key="16">
    <source>
        <dbReference type="PROSITE" id="PS50846"/>
    </source>
</evidence>
<dbReference type="GO" id="GO:0005524">
    <property type="term" value="F:ATP binding"/>
    <property type="evidence" value="ECO:0007669"/>
    <property type="project" value="UniProtKB-UniRule"/>
</dbReference>
<dbReference type="InterPro" id="IPR027256">
    <property type="entry name" value="P-typ_ATPase_IB"/>
</dbReference>
<dbReference type="NCBIfam" id="TIGR01512">
    <property type="entry name" value="ATPase-IB2_Cd"/>
    <property type="match status" value="1"/>
</dbReference>
<evidence type="ECO:0000256" key="7">
    <source>
        <dbReference type="ARBA" id="ARBA00022741"/>
    </source>
</evidence>
<evidence type="ECO:0000256" key="13">
    <source>
        <dbReference type="ARBA" id="ARBA00047308"/>
    </source>
</evidence>
<dbReference type="InterPro" id="IPR006121">
    <property type="entry name" value="HMA_dom"/>
</dbReference>
<dbReference type="NCBIfam" id="TIGR01511">
    <property type="entry name" value="ATPase-IB1_Cu"/>
    <property type="match status" value="1"/>
</dbReference>
<keyword evidence="10 14" id="KW-1133">Transmembrane helix</keyword>
<dbReference type="GO" id="GO:0016463">
    <property type="term" value="F:P-type zinc transporter activity"/>
    <property type="evidence" value="ECO:0007669"/>
    <property type="project" value="UniProtKB-EC"/>
</dbReference>
<dbReference type="SUPFAM" id="SSF81665">
    <property type="entry name" value="Calcium ATPase, transmembrane domain M"/>
    <property type="match status" value="1"/>
</dbReference>
<dbReference type="SUPFAM" id="SSF55008">
    <property type="entry name" value="HMA, heavy metal-associated domain"/>
    <property type="match status" value="2"/>
</dbReference>
<feature type="transmembrane region" description="Helical" evidence="14">
    <location>
        <begin position="473"/>
        <end position="493"/>
    </location>
</feature>
<dbReference type="InterPro" id="IPR036412">
    <property type="entry name" value="HAD-like_sf"/>
</dbReference>
<evidence type="ECO:0000256" key="11">
    <source>
        <dbReference type="ARBA" id="ARBA00023136"/>
    </source>
</evidence>
<dbReference type="GO" id="GO:0005886">
    <property type="term" value="C:plasma membrane"/>
    <property type="evidence" value="ECO:0007669"/>
    <property type="project" value="UniProtKB-SubCell"/>
</dbReference>
<dbReference type="RefSeq" id="WP_080620528.1">
    <property type="nucleotide sequence ID" value="NZ_CAWMZI010000001.1"/>
</dbReference>
<name>A0A1V0GNZ6_9RHOB</name>
<dbReference type="PROSITE" id="PS50846">
    <property type="entry name" value="HMA_2"/>
    <property type="match status" value="2"/>
</dbReference>
<evidence type="ECO:0000256" key="2">
    <source>
        <dbReference type="ARBA" id="ARBA00006024"/>
    </source>
</evidence>
<dbReference type="PANTHER" id="PTHR48085">
    <property type="entry name" value="CADMIUM/ZINC-TRANSPORTING ATPASE HMA2-RELATED"/>
    <property type="match status" value="1"/>
</dbReference>
<dbReference type="PANTHER" id="PTHR48085:SF5">
    <property type="entry name" value="CADMIUM_ZINC-TRANSPORTING ATPASE HMA4-RELATED"/>
    <property type="match status" value="1"/>
</dbReference>